<dbReference type="SMART" id="SM00304">
    <property type="entry name" value="HAMP"/>
    <property type="match status" value="2"/>
</dbReference>
<dbReference type="Gene3D" id="1.10.8.500">
    <property type="entry name" value="HAMP domain in histidine kinase"/>
    <property type="match status" value="1"/>
</dbReference>
<evidence type="ECO:0000256" key="3">
    <source>
        <dbReference type="PROSITE-ProRule" id="PRU00284"/>
    </source>
</evidence>
<dbReference type="SUPFAM" id="SSF158472">
    <property type="entry name" value="HAMP domain-like"/>
    <property type="match status" value="1"/>
</dbReference>
<evidence type="ECO:0000313" key="8">
    <source>
        <dbReference type="EMBL" id="OLP52875.1"/>
    </source>
</evidence>
<evidence type="ECO:0000313" key="9">
    <source>
        <dbReference type="Proteomes" id="UP000186143"/>
    </source>
</evidence>
<accession>A0A1Q9AD76</accession>
<dbReference type="GO" id="GO:0007165">
    <property type="term" value="P:signal transduction"/>
    <property type="evidence" value="ECO:0007669"/>
    <property type="project" value="UniProtKB-KW"/>
</dbReference>
<dbReference type="InterPro" id="IPR051310">
    <property type="entry name" value="MCP_chemotaxis"/>
</dbReference>
<dbReference type="GO" id="GO:0006935">
    <property type="term" value="P:chemotaxis"/>
    <property type="evidence" value="ECO:0007669"/>
    <property type="project" value="UniProtKB-KW"/>
</dbReference>
<organism evidence="8 9">
    <name type="scientific">Xaviernesmea rhizosphaerae</name>
    <dbReference type="NCBI Taxonomy" id="1672749"/>
    <lineage>
        <taxon>Bacteria</taxon>
        <taxon>Pseudomonadati</taxon>
        <taxon>Pseudomonadota</taxon>
        <taxon>Alphaproteobacteria</taxon>
        <taxon>Hyphomicrobiales</taxon>
        <taxon>Rhizobiaceae</taxon>
        <taxon>Rhizobium/Agrobacterium group</taxon>
        <taxon>Xaviernesmea</taxon>
    </lineage>
</organism>
<evidence type="ECO:0000256" key="5">
    <source>
        <dbReference type="SAM" id="Phobius"/>
    </source>
</evidence>
<evidence type="ECO:0000256" key="4">
    <source>
        <dbReference type="SAM" id="MobiDB-lite"/>
    </source>
</evidence>
<name>A0A1Q9AD76_9HYPH</name>
<dbReference type="Proteomes" id="UP000186143">
    <property type="component" value="Unassembled WGS sequence"/>
</dbReference>
<keyword evidence="3" id="KW-0807">Transducer</keyword>
<dbReference type="PANTHER" id="PTHR43531">
    <property type="entry name" value="PROTEIN ICFG"/>
    <property type="match status" value="1"/>
</dbReference>
<dbReference type="GO" id="GO:0016020">
    <property type="term" value="C:membrane"/>
    <property type="evidence" value="ECO:0007669"/>
    <property type="project" value="InterPro"/>
</dbReference>
<protein>
    <recommendedName>
        <fullName evidence="10">Methyl-accepting chemotaxis protein</fullName>
    </recommendedName>
</protein>
<feature type="domain" description="HAMP" evidence="7">
    <location>
        <begin position="527"/>
        <end position="579"/>
    </location>
</feature>
<dbReference type="InterPro" id="IPR003660">
    <property type="entry name" value="HAMP_dom"/>
</dbReference>
<gene>
    <name evidence="8" type="ORF">BJF92_17605</name>
</gene>
<feature type="domain" description="HAMP" evidence="7">
    <location>
        <begin position="446"/>
        <end position="499"/>
    </location>
</feature>
<comment type="caution">
    <text evidence="8">The sequence shown here is derived from an EMBL/GenBank/DDBJ whole genome shotgun (WGS) entry which is preliminary data.</text>
</comment>
<dbReference type="SUPFAM" id="SSF58104">
    <property type="entry name" value="Methyl-accepting chemotaxis protein (MCP) signaling domain"/>
    <property type="match status" value="1"/>
</dbReference>
<feature type="domain" description="Methyl-accepting transducer" evidence="6">
    <location>
        <begin position="584"/>
        <end position="813"/>
    </location>
</feature>
<dbReference type="PANTHER" id="PTHR43531:SF11">
    <property type="entry name" value="METHYL-ACCEPTING CHEMOTAXIS PROTEIN 3"/>
    <property type="match status" value="1"/>
</dbReference>
<dbReference type="Gene3D" id="1.10.287.950">
    <property type="entry name" value="Methyl-accepting chemotaxis protein"/>
    <property type="match status" value="1"/>
</dbReference>
<dbReference type="SMART" id="SM00283">
    <property type="entry name" value="MA"/>
    <property type="match status" value="1"/>
</dbReference>
<proteinExistence type="inferred from homology"/>
<evidence type="ECO:0000259" key="6">
    <source>
        <dbReference type="PROSITE" id="PS50111"/>
    </source>
</evidence>
<dbReference type="RefSeq" id="WP_075636742.1">
    <property type="nucleotide sequence ID" value="NZ_MKIO01000041.1"/>
</dbReference>
<feature type="transmembrane region" description="Helical" evidence="5">
    <location>
        <begin position="427"/>
        <end position="448"/>
    </location>
</feature>
<dbReference type="Pfam" id="PF00015">
    <property type="entry name" value="MCPsignal"/>
    <property type="match status" value="1"/>
</dbReference>
<feature type="compositionally biased region" description="Basic and acidic residues" evidence="4">
    <location>
        <begin position="505"/>
        <end position="525"/>
    </location>
</feature>
<dbReference type="CDD" id="cd06225">
    <property type="entry name" value="HAMP"/>
    <property type="match status" value="1"/>
</dbReference>
<sequence length="839" mass="88150">MIDRLMSRIRIQTKVLVLVTPFVLSIAAVGLTGLYISGQLQGRMEISNGIMQALTGFKQVYSGMSRFLIQPSTETHQAARAALEAQIADLKHMANTMRAETDVAPLDDVAAQSDALFANIDRLWSLHQDREAATGDVNARLDALQAIQAAVGKQAFALLGAAKQVEKKAKTGLRSALAIATLSDQSEALATAAMMLPRAEDQIKAIAAGLPGVQEALTQAQDSIAGDKPAPLARLEASLATLARAVDAFKADPSAPHDVADAAAETRMAARAVKDLANDTLRKSVGDLAAAEAQIAKADIVGNKLRGIVGNGNQLRVLFAELGAKPSEANAKLIEQALYSYGQALSGLASALPGEKAMAEIPAQAKDALAALSAQALAIVDLVTKRQAEFTVAGGKIDQLWGMLSQFAESQKQSAGAERVQANSISVGAMVAGMLIAMLAGAILVMTLKGPIAQITATMRRLADGALDTDVTGEARSDEIGDMARALSVFKQSAIVKLSMEEEAERSRRQSEAERQRNEAERQEAARQSAFVVETLAGALSRLSRGDISFSIDTPFAPHLDRLRHDFNASVAGLRETLTEVSGLTGAIHDNGVQMAGSVNDLARRTEQQAAALEETSATLSEASSLIGEAASRAHDVRGIVQQAREKAGSSADTVRKAVDAMSRIQEASQKIGQIISVIDEIAFQTNLLALNAGVEAARAGEAGKGFAVVAQEVRELAQRSAQAAKEIGELIRRSSSEVAAGSHFVQDTGTAVTEIADQIIAIAGQVDQMAVTSQDQSGSLGSITSSVNALDQMTQQNAAMAEEASAATQQLASDITALSDLLSRFRLVSEENRGRWAA</sequence>
<dbReference type="Pfam" id="PF00672">
    <property type="entry name" value="HAMP"/>
    <property type="match status" value="1"/>
</dbReference>
<keyword evidence="5" id="KW-0472">Membrane</keyword>
<evidence type="ECO:0000259" key="7">
    <source>
        <dbReference type="PROSITE" id="PS50885"/>
    </source>
</evidence>
<dbReference type="OrthoDB" id="8482111at2"/>
<dbReference type="CDD" id="cd11386">
    <property type="entry name" value="MCP_signal"/>
    <property type="match status" value="1"/>
</dbReference>
<dbReference type="EMBL" id="MKIO01000041">
    <property type="protein sequence ID" value="OLP52875.1"/>
    <property type="molecule type" value="Genomic_DNA"/>
</dbReference>
<dbReference type="AlphaFoldDB" id="A0A1Q9AD76"/>
<comment type="similarity">
    <text evidence="2">Belongs to the methyl-accepting chemotaxis (MCP) protein family.</text>
</comment>
<keyword evidence="5" id="KW-1133">Transmembrane helix</keyword>
<evidence type="ECO:0008006" key="10">
    <source>
        <dbReference type="Google" id="ProtNLM"/>
    </source>
</evidence>
<dbReference type="InterPro" id="IPR004089">
    <property type="entry name" value="MCPsignal_dom"/>
</dbReference>
<dbReference type="PROSITE" id="PS50885">
    <property type="entry name" value="HAMP"/>
    <property type="match status" value="2"/>
</dbReference>
<evidence type="ECO:0000256" key="2">
    <source>
        <dbReference type="ARBA" id="ARBA00029447"/>
    </source>
</evidence>
<reference evidence="8 9" key="1">
    <citation type="submission" date="2016-09" db="EMBL/GenBank/DDBJ databases">
        <title>Rhizobium sp. nov., a novel species isolated from the rice rhizosphere.</title>
        <authorList>
            <person name="Zhao J."/>
            <person name="Zhang X."/>
        </authorList>
    </citation>
    <scope>NUCLEOTIDE SEQUENCE [LARGE SCALE GENOMIC DNA]</scope>
    <source>
        <strain evidence="8 9">MH17</strain>
    </source>
</reference>
<keyword evidence="1" id="KW-0145">Chemotaxis</keyword>
<dbReference type="STRING" id="1672749.BJF92_17605"/>
<dbReference type="PROSITE" id="PS50111">
    <property type="entry name" value="CHEMOTAXIS_TRANSDUC_2"/>
    <property type="match status" value="1"/>
</dbReference>
<feature type="transmembrane region" description="Helical" evidence="5">
    <location>
        <begin position="15"/>
        <end position="36"/>
    </location>
</feature>
<keyword evidence="5" id="KW-0812">Transmembrane</keyword>
<evidence type="ECO:0000256" key="1">
    <source>
        <dbReference type="ARBA" id="ARBA00022500"/>
    </source>
</evidence>
<feature type="region of interest" description="Disordered" evidence="4">
    <location>
        <begin position="501"/>
        <end position="526"/>
    </location>
</feature>